<evidence type="ECO:0000256" key="2">
    <source>
        <dbReference type="ARBA" id="ARBA00022485"/>
    </source>
</evidence>
<keyword evidence="7" id="KW-1133">Transmembrane helix</keyword>
<dbReference type="PANTHER" id="PTHR43545">
    <property type="entry name" value="FORMATE DEHYDROGENASE, NITRATE-INDUCIBLE, IRON-SULFUR SUBUNIT"/>
    <property type="match status" value="1"/>
</dbReference>
<evidence type="ECO:0000256" key="7">
    <source>
        <dbReference type="SAM" id="Phobius"/>
    </source>
</evidence>
<dbReference type="Gene3D" id="3.30.70.20">
    <property type="match status" value="2"/>
</dbReference>
<dbReference type="GO" id="GO:0046872">
    <property type="term" value="F:metal ion binding"/>
    <property type="evidence" value="ECO:0007669"/>
    <property type="project" value="UniProtKB-KW"/>
</dbReference>
<dbReference type="PROSITE" id="PS51379">
    <property type="entry name" value="4FE4S_FER_2"/>
    <property type="match status" value="3"/>
</dbReference>
<accession>A0A4R1BGQ1</accession>
<comment type="subcellular location">
    <subcellularLocation>
        <location evidence="1">Cell envelope</location>
    </subcellularLocation>
</comment>
<feature type="transmembrane region" description="Helical" evidence="7">
    <location>
        <begin position="295"/>
        <end position="313"/>
    </location>
</feature>
<dbReference type="GO" id="GO:0030313">
    <property type="term" value="C:cell envelope"/>
    <property type="evidence" value="ECO:0007669"/>
    <property type="project" value="UniProtKB-SubCell"/>
</dbReference>
<dbReference type="PANTHER" id="PTHR43545:SF1">
    <property type="entry name" value="HYDROGENASE-2 OPERON PROTEIN HYBA"/>
    <property type="match status" value="1"/>
</dbReference>
<reference evidence="9 10" key="1">
    <citation type="submission" date="2019-03" db="EMBL/GenBank/DDBJ databases">
        <title>Genome sequence of Thiobacillaceae bacterium LSR1, a sulfur-oxidizing bacterium isolated from freshwater sediment.</title>
        <authorList>
            <person name="Li S."/>
        </authorList>
    </citation>
    <scope>NUCLEOTIDE SEQUENCE [LARGE SCALE GENOMIC DNA]</scope>
    <source>
        <strain evidence="9 10">LSR1</strain>
    </source>
</reference>
<keyword evidence="7" id="KW-0472">Membrane</keyword>
<dbReference type="Pfam" id="PF10518">
    <property type="entry name" value="TAT_signal"/>
    <property type="match status" value="1"/>
</dbReference>
<keyword evidence="5" id="KW-0408">Iron</keyword>
<sequence>MDRRQFLKGVLAGGAVAATAAPAPAEARGNLTMPPKAMGLLYDGTLCIGCKACVSACKESNGLPPEFSTEDHMWDTPLDISGKTKNIIKMYKDGTGEVKDREKDGYAFMKHSCLHCVDPSCVSACPVSAMRKNPETGVVTYDPHDCIGCRYCVLACPFDVPRFQYDKAFPQIVKCELCSHLASPDNHTRFEYSACAQVCPTGATIFGPTDELMAEAKRRLALKPGTDYMVPRGKLGGGDWQMAKAANYVPQVYGEKELGGTQVLKLSAVPFDKLGYRDLPERSFASISETMQHSLYGYLIAPVVVLGGLVVAAKHSLRDQDEDQE</sequence>
<comment type="caution">
    <text evidence="9">The sequence shown here is derived from an EMBL/GenBank/DDBJ whole genome shotgun (WGS) entry which is preliminary data.</text>
</comment>
<evidence type="ECO:0000313" key="10">
    <source>
        <dbReference type="Proteomes" id="UP000295443"/>
    </source>
</evidence>
<dbReference type="AlphaFoldDB" id="A0A4R1BGQ1"/>
<keyword evidence="2" id="KW-0004">4Fe-4S</keyword>
<dbReference type="EMBL" id="SJZB01000018">
    <property type="protein sequence ID" value="TCJ16379.1"/>
    <property type="molecule type" value="Genomic_DNA"/>
</dbReference>
<proteinExistence type="predicted"/>
<keyword evidence="3" id="KW-0479">Metal-binding</keyword>
<feature type="domain" description="4Fe-4S ferredoxin-type" evidence="8">
    <location>
        <begin position="104"/>
        <end position="135"/>
    </location>
</feature>
<dbReference type="InterPro" id="IPR019546">
    <property type="entry name" value="TAT_signal_bac_arc"/>
</dbReference>
<evidence type="ECO:0000256" key="4">
    <source>
        <dbReference type="ARBA" id="ARBA00022737"/>
    </source>
</evidence>
<dbReference type="GO" id="GO:0051539">
    <property type="term" value="F:4 iron, 4 sulfur cluster binding"/>
    <property type="evidence" value="ECO:0007669"/>
    <property type="project" value="UniProtKB-KW"/>
</dbReference>
<keyword evidence="6" id="KW-0411">Iron-sulfur</keyword>
<dbReference type="Proteomes" id="UP000295443">
    <property type="component" value="Unassembled WGS sequence"/>
</dbReference>
<evidence type="ECO:0000256" key="3">
    <source>
        <dbReference type="ARBA" id="ARBA00022723"/>
    </source>
</evidence>
<name>A0A4R1BGQ1_9PROT</name>
<organism evidence="9 10">
    <name type="scientific">Parasulfuritortus cantonensis</name>
    <dbReference type="NCBI Taxonomy" id="2528202"/>
    <lineage>
        <taxon>Bacteria</taxon>
        <taxon>Pseudomonadati</taxon>
        <taxon>Pseudomonadota</taxon>
        <taxon>Betaproteobacteria</taxon>
        <taxon>Nitrosomonadales</taxon>
        <taxon>Thiobacillaceae</taxon>
        <taxon>Parasulfuritortus</taxon>
    </lineage>
</organism>
<dbReference type="OrthoDB" id="9779457at2"/>
<keyword evidence="10" id="KW-1185">Reference proteome</keyword>
<evidence type="ECO:0000256" key="6">
    <source>
        <dbReference type="ARBA" id="ARBA00023014"/>
    </source>
</evidence>
<keyword evidence="7" id="KW-0812">Transmembrane</keyword>
<dbReference type="PROSITE" id="PS00198">
    <property type="entry name" value="4FE4S_FER_1"/>
    <property type="match status" value="1"/>
</dbReference>
<dbReference type="InterPro" id="IPR017900">
    <property type="entry name" value="4Fe4S_Fe_S_CS"/>
</dbReference>
<dbReference type="InterPro" id="IPR051555">
    <property type="entry name" value="FDH_Electron_Transfer_Unit"/>
</dbReference>
<protein>
    <submittedName>
        <fullName evidence="9">Hydrogenase 2 operon protein HybA</fullName>
    </submittedName>
</protein>
<evidence type="ECO:0000256" key="5">
    <source>
        <dbReference type="ARBA" id="ARBA00023004"/>
    </source>
</evidence>
<dbReference type="Pfam" id="PF13247">
    <property type="entry name" value="Fer4_11"/>
    <property type="match status" value="1"/>
</dbReference>
<gene>
    <name evidence="9" type="primary">hybA</name>
    <name evidence="9" type="ORF">EZJ19_05070</name>
</gene>
<dbReference type="PROSITE" id="PS51318">
    <property type="entry name" value="TAT"/>
    <property type="match status" value="1"/>
</dbReference>
<feature type="domain" description="4Fe-4S ferredoxin-type" evidence="8">
    <location>
        <begin position="38"/>
        <end position="68"/>
    </location>
</feature>
<feature type="domain" description="4Fe-4S ferredoxin-type" evidence="8">
    <location>
        <begin position="137"/>
        <end position="166"/>
    </location>
</feature>
<dbReference type="CDD" id="cd10561">
    <property type="entry name" value="HybA_like"/>
    <property type="match status" value="1"/>
</dbReference>
<dbReference type="InterPro" id="IPR017896">
    <property type="entry name" value="4Fe4S_Fe-S-bd"/>
</dbReference>
<dbReference type="NCBIfam" id="NF008134">
    <property type="entry name" value="PRK10882.1"/>
    <property type="match status" value="1"/>
</dbReference>
<dbReference type="NCBIfam" id="TIGR01409">
    <property type="entry name" value="TAT_signal_seq"/>
    <property type="match status" value="1"/>
</dbReference>
<evidence type="ECO:0000313" key="9">
    <source>
        <dbReference type="EMBL" id="TCJ16379.1"/>
    </source>
</evidence>
<evidence type="ECO:0000259" key="8">
    <source>
        <dbReference type="PROSITE" id="PS51379"/>
    </source>
</evidence>
<evidence type="ECO:0000256" key="1">
    <source>
        <dbReference type="ARBA" id="ARBA00004196"/>
    </source>
</evidence>
<dbReference type="SUPFAM" id="SSF54862">
    <property type="entry name" value="4Fe-4S ferredoxins"/>
    <property type="match status" value="1"/>
</dbReference>
<dbReference type="InterPro" id="IPR006311">
    <property type="entry name" value="TAT_signal"/>
</dbReference>
<keyword evidence="4" id="KW-0677">Repeat</keyword>